<evidence type="ECO:0000256" key="3">
    <source>
        <dbReference type="ARBA" id="ARBA00023015"/>
    </source>
</evidence>
<evidence type="ECO:0000256" key="1">
    <source>
        <dbReference type="ARBA" id="ARBA00022741"/>
    </source>
</evidence>
<dbReference type="GO" id="GO:0006355">
    <property type="term" value="P:regulation of DNA-templated transcription"/>
    <property type="evidence" value="ECO:0007669"/>
    <property type="project" value="InterPro"/>
</dbReference>
<keyword evidence="4" id="KW-0238">DNA-binding</keyword>
<evidence type="ECO:0000256" key="2">
    <source>
        <dbReference type="ARBA" id="ARBA00022840"/>
    </source>
</evidence>
<dbReference type="Gene3D" id="3.30.450.40">
    <property type="match status" value="1"/>
</dbReference>
<protein>
    <submittedName>
        <fullName evidence="8">Sigma-54-dependent Fis family transcriptional regulator</fullName>
    </submittedName>
</protein>
<evidence type="ECO:0000256" key="6">
    <source>
        <dbReference type="SAM" id="MobiDB-lite"/>
    </source>
</evidence>
<dbReference type="InterPro" id="IPR029016">
    <property type="entry name" value="GAF-like_dom_sf"/>
</dbReference>
<keyword evidence="3" id="KW-0805">Transcription regulation</keyword>
<dbReference type="SUPFAM" id="SSF55781">
    <property type="entry name" value="GAF domain-like"/>
    <property type="match status" value="1"/>
</dbReference>
<keyword evidence="5" id="KW-0804">Transcription</keyword>
<evidence type="ECO:0000313" key="9">
    <source>
        <dbReference type="Proteomes" id="UP000319836"/>
    </source>
</evidence>
<feature type="compositionally biased region" description="Basic residues" evidence="6">
    <location>
        <begin position="415"/>
        <end position="430"/>
    </location>
</feature>
<organism evidence="8 9">
    <name type="scientific">Eiseniibacteriota bacterium</name>
    <dbReference type="NCBI Taxonomy" id="2212470"/>
    <lineage>
        <taxon>Bacteria</taxon>
        <taxon>Candidatus Eiseniibacteriota</taxon>
    </lineage>
</organism>
<dbReference type="InterPro" id="IPR002078">
    <property type="entry name" value="Sigma_54_int"/>
</dbReference>
<feature type="region of interest" description="Disordered" evidence="6">
    <location>
        <begin position="407"/>
        <end position="430"/>
    </location>
</feature>
<sequence>MAVASTQSSTGLIEALRGVLAQVADPVIVLRAILEQAVSGTGADRGVFVEVGGGGALEFRVLHGFRPSHFQGEPGQFSQGLFRKVLETEKELLLHSALEDPRYRELQSVRELRLASIICMPVRVDGTIAALVQTPVLEALHAGREVIVERDQLRGDESKLRDEAEGSRAFLAREWSFGRFVGRSTAVRELEGQVRKAAATEFPVLLLGETGTGKTIVSRVLHHAGPRARQPMITVFCPSLEKGRVEAELFGHRKGAFTGALTDRIGKVQAADKGTLFLDEIGELPLEIQPKLLRLLQEKTYERVGDPTERKSDVRVIAATNRDLEVEVREGRFRRDLYERLNFIPIRIPPLRERTGDIPLLLRHCLDQNPEGRWIELSREAAEYLTHLEFAWPGNVRHLEQLAARLTARASPRPARARRRRVERPRRSRA</sequence>
<dbReference type="Pfam" id="PF25601">
    <property type="entry name" value="AAA_lid_14"/>
    <property type="match status" value="1"/>
</dbReference>
<evidence type="ECO:0000259" key="7">
    <source>
        <dbReference type="PROSITE" id="PS50045"/>
    </source>
</evidence>
<accession>A0A538U8W9</accession>
<dbReference type="InterPro" id="IPR058031">
    <property type="entry name" value="AAA_lid_NorR"/>
</dbReference>
<dbReference type="CDD" id="cd00009">
    <property type="entry name" value="AAA"/>
    <property type="match status" value="1"/>
</dbReference>
<dbReference type="EMBL" id="VBPA01000075">
    <property type="protein sequence ID" value="TMQ72159.1"/>
    <property type="molecule type" value="Genomic_DNA"/>
</dbReference>
<dbReference type="Pfam" id="PF00158">
    <property type="entry name" value="Sigma54_activat"/>
    <property type="match status" value="1"/>
</dbReference>
<dbReference type="GO" id="GO:0003677">
    <property type="term" value="F:DNA binding"/>
    <property type="evidence" value="ECO:0007669"/>
    <property type="project" value="UniProtKB-KW"/>
</dbReference>
<comment type="caution">
    <text evidence="8">The sequence shown here is derived from an EMBL/GenBank/DDBJ whole genome shotgun (WGS) entry which is preliminary data.</text>
</comment>
<dbReference type="InterPro" id="IPR003018">
    <property type="entry name" value="GAF"/>
</dbReference>
<evidence type="ECO:0000256" key="5">
    <source>
        <dbReference type="ARBA" id="ARBA00023163"/>
    </source>
</evidence>
<dbReference type="InterPro" id="IPR027417">
    <property type="entry name" value="P-loop_NTPase"/>
</dbReference>
<evidence type="ECO:0000256" key="4">
    <source>
        <dbReference type="ARBA" id="ARBA00023125"/>
    </source>
</evidence>
<proteinExistence type="predicted"/>
<name>A0A538U8W9_UNCEI</name>
<dbReference type="Gene3D" id="3.40.50.300">
    <property type="entry name" value="P-loop containing nucleotide triphosphate hydrolases"/>
    <property type="match status" value="1"/>
</dbReference>
<dbReference type="AlphaFoldDB" id="A0A538U8W9"/>
<dbReference type="InterPro" id="IPR025943">
    <property type="entry name" value="Sigma_54_int_dom_ATP-bd_2"/>
</dbReference>
<keyword evidence="2" id="KW-0067">ATP-binding</keyword>
<keyword evidence="1" id="KW-0547">Nucleotide-binding</keyword>
<dbReference type="Pfam" id="PF13185">
    <property type="entry name" value="GAF_2"/>
    <property type="match status" value="1"/>
</dbReference>
<dbReference type="Proteomes" id="UP000319836">
    <property type="component" value="Unassembled WGS sequence"/>
</dbReference>
<dbReference type="PROSITE" id="PS00675">
    <property type="entry name" value="SIGMA54_INTERACT_1"/>
    <property type="match status" value="1"/>
</dbReference>
<evidence type="ECO:0000313" key="8">
    <source>
        <dbReference type="EMBL" id="TMQ72159.1"/>
    </source>
</evidence>
<dbReference type="FunFam" id="3.40.50.300:FF:000006">
    <property type="entry name" value="DNA-binding transcriptional regulator NtrC"/>
    <property type="match status" value="1"/>
</dbReference>
<dbReference type="SUPFAM" id="SSF52540">
    <property type="entry name" value="P-loop containing nucleoside triphosphate hydrolases"/>
    <property type="match status" value="1"/>
</dbReference>
<dbReference type="PANTHER" id="PTHR32071:SF57">
    <property type="entry name" value="C4-DICARBOXYLATE TRANSPORT TRANSCRIPTIONAL REGULATORY PROTEIN DCTD"/>
    <property type="match status" value="1"/>
</dbReference>
<dbReference type="Gene3D" id="1.10.8.60">
    <property type="match status" value="1"/>
</dbReference>
<dbReference type="PROSITE" id="PS50045">
    <property type="entry name" value="SIGMA54_INTERACT_4"/>
    <property type="match status" value="1"/>
</dbReference>
<dbReference type="InterPro" id="IPR025662">
    <property type="entry name" value="Sigma_54_int_dom_ATP-bd_1"/>
</dbReference>
<feature type="domain" description="Sigma-54 factor interaction" evidence="7">
    <location>
        <begin position="180"/>
        <end position="408"/>
    </location>
</feature>
<gene>
    <name evidence="8" type="ORF">E6K80_03505</name>
</gene>
<dbReference type="SMART" id="SM00382">
    <property type="entry name" value="AAA"/>
    <property type="match status" value="1"/>
</dbReference>
<dbReference type="InterPro" id="IPR003593">
    <property type="entry name" value="AAA+_ATPase"/>
</dbReference>
<dbReference type="PANTHER" id="PTHR32071">
    <property type="entry name" value="TRANSCRIPTIONAL REGULATORY PROTEIN"/>
    <property type="match status" value="1"/>
</dbReference>
<dbReference type="GO" id="GO:0005524">
    <property type="term" value="F:ATP binding"/>
    <property type="evidence" value="ECO:0007669"/>
    <property type="project" value="UniProtKB-KW"/>
</dbReference>
<dbReference type="PROSITE" id="PS00676">
    <property type="entry name" value="SIGMA54_INTERACT_2"/>
    <property type="match status" value="1"/>
</dbReference>
<reference evidence="8 9" key="1">
    <citation type="journal article" date="2019" name="Nat. Microbiol.">
        <title>Mediterranean grassland soil C-N compound turnover is dependent on rainfall and depth, and is mediated by genomically divergent microorganisms.</title>
        <authorList>
            <person name="Diamond S."/>
            <person name="Andeer P.F."/>
            <person name="Li Z."/>
            <person name="Crits-Christoph A."/>
            <person name="Burstein D."/>
            <person name="Anantharaman K."/>
            <person name="Lane K.R."/>
            <person name="Thomas B.C."/>
            <person name="Pan C."/>
            <person name="Northen T.R."/>
            <person name="Banfield J.F."/>
        </authorList>
    </citation>
    <scope>NUCLEOTIDE SEQUENCE [LARGE SCALE GENOMIC DNA]</scope>
    <source>
        <strain evidence="8">WS_10</strain>
    </source>
</reference>